<dbReference type="PANTHER" id="PTHR47504:SF5">
    <property type="entry name" value="RIGHT ORIGIN-BINDING PROTEIN"/>
    <property type="match status" value="1"/>
</dbReference>
<feature type="domain" description="HTH araC/xylS-type" evidence="4">
    <location>
        <begin position="8"/>
        <end position="106"/>
    </location>
</feature>
<dbReference type="InterPro" id="IPR009057">
    <property type="entry name" value="Homeodomain-like_sf"/>
</dbReference>
<dbReference type="Proteomes" id="UP000683246">
    <property type="component" value="Chromosome"/>
</dbReference>
<evidence type="ECO:0000259" key="4">
    <source>
        <dbReference type="PROSITE" id="PS01124"/>
    </source>
</evidence>
<evidence type="ECO:0000256" key="2">
    <source>
        <dbReference type="ARBA" id="ARBA00023125"/>
    </source>
</evidence>
<accession>A0A8J8MPX3</accession>
<dbReference type="GO" id="GO:0003700">
    <property type="term" value="F:DNA-binding transcription factor activity"/>
    <property type="evidence" value="ECO:0007669"/>
    <property type="project" value="InterPro"/>
</dbReference>
<dbReference type="RefSeq" id="WP_212696106.1">
    <property type="nucleotide sequence ID" value="NZ_CP058649.1"/>
</dbReference>
<keyword evidence="3" id="KW-0804">Transcription</keyword>
<dbReference type="AlphaFoldDB" id="A0A8J8MPX3"/>
<keyword evidence="6" id="KW-1185">Reference proteome</keyword>
<evidence type="ECO:0000256" key="3">
    <source>
        <dbReference type="ARBA" id="ARBA00023163"/>
    </source>
</evidence>
<dbReference type="SUPFAM" id="SSF46689">
    <property type="entry name" value="Homeodomain-like"/>
    <property type="match status" value="2"/>
</dbReference>
<proteinExistence type="predicted"/>
<dbReference type="Pfam" id="PF12833">
    <property type="entry name" value="HTH_18"/>
    <property type="match status" value="1"/>
</dbReference>
<evidence type="ECO:0000313" key="5">
    <source>
        <dbReference type="EMBL" id="QUI25402.1"/>
    </source>
</evidence>
<dbReference type="PANTHER" id="PTHR47504">
    <property type="entry name" value="RIGHT ORIGIN-BINDING PROTEIN"/>
    <property type="match status" value="1"/>
</dbReference>
<dbReference type="PROSITE" id="PS01124">
    <property type="entry name" value="HTH_ARAC_FAMILY_2"/>
    <property type="match status" value="1"/>
</dbReference>
<dbReference type="InterPro" id="IPR018062">
    <property type="entry name" value="HTH_AraC-typ_CS"/>
</dbReference>
<gene>
    <name evidence="5" type="ORF">HZI73_25255</name>
</gene>
<dbReference type="Gene3D" id="1.10.10.60">
    <property type="entry name" value="Homeodomain-like"/>
    <property type="match status" value="2"/>
</dbReference>
<evidence type="ECO:0000313" key="6">
    <source>
        <dbReference type="Proteomes" id="UP000683246"/>
    </source>
</evidence>
<dbReference type="EMBL" id="CP058649">
    <property type="protein sequence ID" value="QUI25402.1"/>
    <property type="molecule type" value="Genomic_DNA"/>
</dbReference>
<keyword evidence="1" id="KW-0805">Transcription regulation</keyword>
<reference evidence="5" key="1">
    <citation type="submission" date="2020-07" db="EMBL/GenBank/DDBJ databases">
        <title>Vallitalea pronyensis genome.</title>
        <authorList>
            <person name="Postec A."/>
        </authorList>
    </citation>
    <scope>NUCLEOTIDE SEQUENCE</scope>
    <source>
        <strain evidence="5">FatNI3</strain>
    </source>
</reference>
<dbReference type="InterPro" id="IPR050959">
    <property type="entry name" value="MarA-like"/>
</dbReference>
<protein>
    <submittedName>
        <fullName evidence="5">Helix-turn-helix transcriptional regulator</fullName>
    </submittedName>
</protein>
<evidence type="ECO:0000256" key="1">
    <source>
        <dbReference type="ARBA" id="ARBA00023015"/>
    </source>
</evidence>
<keyword evidence="2" id="KW-0238">DNA-binding</keyword>
<organism evidence="5 6">
    <name type="scientific">Vallitalea pronyensis</name>
    <dbReference type="NCBI Taxonomy" id="1348613"/>
    <lineage>
        <taxon>Bacteria</taxon>
        <taxon>Bacillati</taxon>
        <taxon>Bacillota</taxon>
        <taxon>Clostridia</taxon>
        <taxon>Lachnospirales</taxon>
        <taxon>Vallitaleaceae</taxon>
        <taxon>Vallitalea</taxon>
    </lineage>
</organism>
<dbReference type="SMART" id="SM00342">
    <property type="entry name" value="HTH_ARAC"/>
    <property type="match status" value="1"/>
</dbReference>
<dbReference type="InterPro" id="IPR018060">
    <property type="entry name" value="HTH_AraC"/>
</dbReference>
<dbReference type="KEGG" id="vpy:HZI73_25255"/>
<sequence>MNWIQSLSKAINYVENHLSEDISIDEIASQVYSSSSHFQFVFHVVMGMTIGEYIRNRRLSCAAQDLLQSNSKMIDVAMRYQYDSRESFSKAFKRFHGVPPSKVQLRKVKIFHPLSINVTIKGGFDMSRHLIDEFYWNDIEEQKDEKLTGEEKYKRIVSWAGKARGQNPSVFDALTEWVLDDSQWSEEKLAENEQILMQGVFGRFKEQNAQLRTYLSELEPSGVVNPAAFKALDRFDNELSGLSHDKGLQEVVAQVFADFSAMEDPSIREQIAGNKTGPTGTNSVDLYGYINHLKDCDAGVQWALFMPDVVEKQQNGFKVDSFEYKKMPAMRFIGKEVDDLANTETRKGFFAILDTMNAYKSDLGYDVLFMHHYGLGVDVGPWHGVWGRFMRADTPVPEGFLYFDFIPQSDGKVGAPYISQFAYATFSGDMDAMHKREGYDCDAMYDVTRNIMLGEGVNIPYPDKYWTAEVFLNGCDKYSTAFMFSAEL</sequence>
<name>A0A8J8MPX3_9FIRM</name>
<dbReference type="PROSITE" id="PS00041">
    <property type="entry name" value="HTH_ARAC_FAMILY_1"/>
    <property type="match status" value="1"/>
</dbReference>
<dbReference type="GO" id="GO:0043565">
    <property type="term" value="F:sequence-specific DNA binding"/>
    <property type="evidence" value="ECO:0007669"/>
    <property type="project" value="InterPro"/>
</dbReference>